<reference evidence="1 2" key="1">
    <citation type="submission" date="2018-11" db="EMBL/GenBank/DDBJ databases">
        <title>Species Designations Belie Phenotypic and Genotypic Heterogeneity in Oral Streptococci.</title>
        <authorList>
            <person name="Velsko I."/>
        </authorList>
    </citation>
    <scope>NUCLEOTIDE SEQUENCE [LARGE SCALE GENOMIC DNA]</scope>
    <source>
        <strain evidence="1 2">BCC10</strain>
    </source>
</reference>
<gene>
    <name evidence="1" type="ORF">D8801_06100</name>
</gene>
<dbReference type="AlphaFoldDB" id="A0A428G456"/>
<evidence type="ECO:0000313" key="1">
    <source>
        <dbReference type="EMBL" id="RSJ69753.1"/>
    </source>
</evidence>
<evidence type="ECO:0000313" key="2">
    <source>
        <dbReference type="Proteomes" id="UP000281558"/>
    </source>
</evidence>
<name>A0A428G456_STROR</name>
<dbReference type="EMBL" id="RJPK01000004">
    <property type="protein sequence ID" value="RSJ69753.1"/>
    <property type="molecule type" value="Genomic_DNA"/>
</dbReference>
<accession>A0A428G456</accession>
<dbReference type="Proteomes" id="UP000281558">
    <property type="component" value="Unassembled WGS sequence"/>
</dbReference>
<comment type="caution">
    <text evidence="1">The sequence shown here is derived from an EMBL/GenBank/DDBJ whole genome shotgun (WGS) entry which is preliminary data.</text>
</comment>
<proteinExistence type="predicted"/>
<protein>
    <submittedName>
        <fullName evidence="1">Uncharacterized protein</fullName>
    </submittedName>
</protein>
<dbReference type="RefSeq" id="WP_260468147.1">
    <property type="nucleotide sequence ID" value="NZ_RJPK01000004.1"/>
</dbReference>
<organism evidence="1 2">
    <name type="scientific">Streptococcus oralis</name>
    <dbReference type="NCBI Taxonomy" id="1303"/>
    <lineage>
        <taxon>Bacteria</taxon>
        <taxon>Bacillati</taxon>
        <taxon>Bacillota</taxon>
        <taxon>Bacilli</taxon>
        <taxon>Lactobacillales</taxon>
        <taxon>Streptococcaceae</taxon>
        <taxon>Streptococcus</taxon>
    </lineage>
</organism>
<sequence>MRRRKKPEKATKKEPWFNNSPKALVISTVITASVELIKHFLK</sequence>